<protein>
    <submittedName>
        <fullName evidence="2">Uncharacterized protein</fullName>
    </submittedName>
</protein>
<accession>A0A4R6FPL8</accession>
<evidence type="ECO:0000313" key="2">
    <source>
        <dbReference type="EMBL" id="TDN83611.1"/>
    </source>
</evidence>
<evidence type="ECO:0000313" key="3">
    <source>
        <dbReference type="Proteomes" id="UP000295493"/>
    </source>
</evidence>
<dbReference type="AlphaFoldDB" id="A0A4R6FPL8"/>
<feature type="region of interest" description="Disordered" evidence="1">
    <location>
        <begin position="1"/>
        <end position="20"/>
    </location>
</feature>
<comment type="caution">
    <text evidence="2">The sequence shown here is derived from an EMBL/GenBank/DDBJ whole genome shotgun (WGS) entry which is preliminary data.</text>
</comment>
<gene>
    <name evidence="2" type="ORF">EV664_10495</name>
</gene>
<dbReference type="Proteomes" id="UP000295493">
    <property type="component" value="Unassembled WGS sequence"/>
</dbReference>
<proteinExistence type="predicted"/>
<name>A0A4R6FPL8_9SPHN</name>
<sequence>MIHGARQINASHAESPVGFHGPYRHQQLVDAIVAAVRAGDDDAVNRLDRVLRELERQQRHFR</sequence>
<reference evidence="2 3" key="1">
    <citation type="submission" date="2019-03" db="EMBL/GenBank/DDBJ databases">
        <title>Genomic Encyclopedia of Type Strains, Phase IV (KMG-IV): sequencing the most valuable type-strain genomes for metagenomic binning, comparative biology and taxonomic classification.</title>
        <authorList>
            <person name="Goeker M."/>
        </authorList>
    </citation>
    <scope>NUCLEOTIDE SEQUENCE [LARGE SCALE GENOMIC DNA]</scope>
    <source>
        <strain evidence="2 3">DSM 25059</strain>
    </source>
</reference>
<evidence type="ECO:0000256" key="1">
    <source>
        <dbReference type="SAM" id="MobiDB-lite"/>
    </source>
</evidence>
<dbReference type="EMBL" id="SNWD01000004">
    <property type="protein sequence ID" value="TDN83611.1"/>
    <property type="molecule type" value="Genomic_DNA"/>
</dbReference>
<dbReference type="RefSeq" id="WP_133495165.1">
    <property type="nucleotide sequence ID" value="NZ_BMLU01000004.1"/>
</dbReference>
<keyword evidence="3" id="KW-1185">Reference proteome</keyword>
<organism evidence="2 3">
    <name type="scientific">Stakelama pacifica</name>
    <dbReference type="NCBI Taxonomy" id="517720"/>
    <lineage>
        <taxon>Bacteria</taxon>
        <taxon>Pseudomonadati</taxon>
        <taxon>Pseudomonadota</taxon>
        <taxon>Alphaproteobacteria</taxon>
        <taxon>Sphingomonadales</taxon>
        <taxon>Sphingomonadaceae</taxon>
        <taxon>Stakelama</taxon>
    </lineage>
</organism>